<dbReference type="GO" id="GO:0003676">
    <property type="term" value="F:nucleic acid binding"/>
    <property type="evidence" value="ECO:0007669"/>
    <property type="project" value="InterPro"/>
</dbReference>
<feature type="domain" description="Tc1-like transposase DDE" evidence="1">
    <location>
        <begin position="1"/>
        <end position="49"/>
    </location>
</feature>
<dbReference type="AlphaFoldDB" id="A0A0C2MDS2"/>
<evidence type="ECO:0000259" key="1">
    <source>
        <dbReference type="Pfam" id="PF13358"/>
    </source>
</evidence>
<keyword evidence="3" id="KW-1185">Reference proteome</keyword>
<protein>
    <recommendedName>
        <fullName evidence="1">Tc1-like transposase DDE domain-containing protein</fullName>
    </recommendedName>
</protein>
<comment type="caution">
    <text evidence="2">The sequence shown here is derived from an EMBL/GenBank/DDBJ whole genome shotgun (WGS) entry which is preliminary data.</text>
</comment>
<reference evidence="2 3" key="1">
    <citation type="journal article" date="2014" name="Genome Biol. Evol.">
        <title>The genome of the myxosporean Thelohanellus kitauei shows adaptations to nutrient acquisition within its fish host.</title>
        <authorList>
            <person name="Yang Y."/>
            <person name="Xiong J."/>
            <person name="Zhou Z."/>
            <person name="Huo F."/>
            <person name="Miao W."/>
            <person name="Ran C."/>
            <person name="Liu Y."/>
            <person name="Zhang J."/>
            <person name="Feng J."/>
            <person name="Wang M."/>
            <person name="Wang M."/>
            <person name="Wang L."/>
            <person name="Yao B."/>
        </authorList>
    </citation>
    <scope>NUCLEOTIDE SEQUENCE [LARGE SCALE GENOMIC DNA]</scope>
    <source>
        <strain evidence="2">Wuqing</strain>
    </source>
</reference>
<dbReference type="Pfam" id="PF13358">
    <property type="entry name" value="DDE_3"/>
    <property type="match status" value="1"/>
</dbReference>
<sequence length="111" mass="12766">MDNLRFHHSIEVHEVVESQGQRIVLIPPCAPPLNRIELLFLYWKHIIKSGMSVFDENTQMTTISVASTQISGDDCADWIREATRFASRTLLLESFLEIFIVFFSLKIGNLK</sequence>
<evidence type="ECO:0000313" key="3">
    <source>
        <dbReference type="Proteomes" id="UP000031668"/>
    </source>
</evidence>
<dbReference type="Gene3D" id="3.30.420.10">
    <property type="entry name" value="Ribonuclease H-like superfamily/Ribonuclease H"/>
    <property type="match status" value="1"/>
</dbReference>
<gene>
    <name evidence="2" type="ORF">RF11_02716</name>
</gene>
<name>A0A0C2MDS2_THEKT</name>
<dbReference type="Proteomes" id="UP000031668">
    <property type="component" value="Unassembled WGS sequence"/>
</dbReference>
<organism evidence="2 3">
    <name type="scientific">Thelohanellus kitauei</name>
    <name type="common">Myxosporean</name>
    <dbReference type="NCBI Taxonomy" id="669202"/>
    <lineage>
        <taxon>Eukaryota</taxon>
        <taxon>Metazoa</taxon>
        <taxon>Cnidaria</taxon>
        <taxon>Myxozoa</taxon>
        <taxon>Myxosporea</taxon>
        <taxon>Bivalvulida</taxon>
        <taxon>Platysporina</taxon>
        <taxon>Myxobolidae</taxon>
        <taxon>Thelohanellus</taxon>
    </lineage>
</organism>
<dbReference type="InterPro" id="IPR038717">
    <property type="entry name" value="Tc1-like_DDE_dom"/>
</dbReference>
<dbReference type="InterPro" id="IPR036397">
    <property type="entry name" value="RNaseH_sf"/>
</dbReference>
<proteinExistence type="predicted"/>
<dbReference type="EMBL" id="JWZT01003910">
    <property type="protein sequence ID" value="KII65296.1"/>
    <property type="molecule type" value="Genomic_DNA"/>
</dbReference>
<accession>A0A0C2MDS2</accession>
<dbReference type="OrthoDB" id="6021308at2759"/>
<evidence type="ECO:0000313" key="2">
    <source>
        <dbReference type="EMBL" id="KII65296.1"/>
    </source>
</evidence>